<evidence type="ECO:0000313" key="5">
    <source>
        <dbReference type="EMBL" id="AXE16808.1"/>
    </source>
</evidence>
<dbReference type="SMART" id="SM00758">
    <property type="entry name" value="PA14"/>
    <property type="match status" value="2"/>
</dbReference>
<gene>
    <name evidence="5" type="ORF">DR864_03180</name>
</gene>
<dbReference type="NCBIfam" id="NF045639">
    <property type="entry name" value="GCX_COOH"/>
    <property type="match status" value="1"/>
</dbReference>
<dbReference type="Pfam" id="PF07691">
    <property type="entry name" value="PA14"/>
    <property type="match status" value="2"/>
</dbReference>
<dbReference type="InterPro" id="IPR055015">
    <property type="entry name" value="GCX_COOH"/>
</dbReference>
<dbReference type="EMBL" id="CP030850">
    <property type="protein sequence ID" value="AXE16808.1"/>
    <property type="molecule type" value="Genomic_DNA"/>
</dbReference>
<dbReference type="InterPro" id="IPR008979">
    <property type="entry name" value="Galactose-bd-like_sf"/>
</dbReference>
<dbReference type="PANTHER" id="PTHR46769:SF2">
    <property type="entry name" value="FIBROCYSTIN-L ISOFORM 2 PRECURSOR-RELATED"/>
    <property type="match status" value="1"/>
</dbReference>
<feature type="domain" description="PA14" evidence="4">
    <location>
        <begin position="48"/>
        <end position="206"/>
    </location>
</feature>
<dbReference type="InterPro" id="IPR000421">
    <property type="entry name" value="FA58C"/>
</dbReference>
<name>A0A344TDT7_9BACT</name>
<dbReference type="Proteomes" id="UP000251993">
    <property type="component" value="Chromosome"/>
</dbReference>
<dbReference type="Gene3D" id="2.60.120.1560">
    <property type="match status" value="2"/>
</dbReference>
<dbReference type="SUPFAM" id="SSF49785">
    <property type="entry name" value="Galactose-binding domain-like"/>
    <property type="match status" value="1"/>
</dbReference>
<accession>A0A344TDT7</accession>
<evidence type="ECO:0000256" key="2">
    <source>
        <dbReference type="SAM" id="Phobius"/>
    </source>
</evidence>
<evidence type="ECO:0000313" key="6">
    <source>
        <dbReference type="Proteomes" id="UP000251993"/>
    </source>
</evidence>
<dbReference type="KEGG" id="run:DR864_03180"/>
<dbReference type="Gene3D" id="2.60.120.260">
    <property type="entry name" value="Galactose-binding domain-like"/>
    <property type="match status" value="1"/>
</dbReference>
<evidence type="ECO:0000259" key="3">
    <source>
        <dbReference type="PROSITE" id="PS50022"/>
    </source>
</evidence>
<keyword evidence="2" id="KW-0812">Transmembrane</keyword>
<dbReference type="SUPFAM" id="SSF56988">
    <property type="entry name" value="Anthrax protective antigen"/>
    <property type="match status" value="2"/>
</dbReference>
<keyword evidence="1" id="KW-0732">Signal</keyword>
<feature type="transmembrane region" description="Helical" evidence="2">
    <location>
        <begin position="20"/>
        <end position="39"/>
    </location>
</feature>
<dbReference type="AlphaFoldDB" id="A0A344TDT7"/>
<protein>
    <recommendedName>
        <fullName evidence="7">F5/8 type C domain-containing protein</fullName>
    </recommendedName>
</protein>
<dbReference type="InterPro" id="IPR011658">
    <property type="entry name" value="PA14_dom"/>
</dbReference>
<feature type="domain" description="F5/8 type C" evidence="3">
    <location>
        <begin position="489"/>
        <end position="608"/>
    </location>
</feature>
<reference evidence="5 6" key="1">
    <citation type="submission" date="2018-07" db="EMBL/GenBank/DDBJ databases">
        <title>Genome sequencing of Runella.</title>
        <authorList>
            <person name="Baek M.-G."/>
            <person name="Yi H."/>
        </authorList>
    </citation>
    <scope>NUCLEOTIDE SEQUENCE [LARGE SCALE GENOMIC DNA]</scope>
    <source>
        <strain evidence="5 6">HYN0085</strain>
    </source>
</reference>
<dbReference type="PANTHER" id="PTHR46769">
    <property type="entry name" value="POLYCYSTIC KIDNEY AND HEPATIC DISEASE 1 (AUTOSOMAL RECESSIVE)-LIKE 1"/>
    <property type="match status" value="1"/>
</dbReference>
<organism evidence="5 6">
    <name type="scientific">Runella rosea</name>
    <dbReference type="NCBI Taxonomy" id="2259595"/>
    <lineage>
        <taxon>Bacteria</taxon>
        <taxon>Pseudomonadati</taxon>
        <taxon>Bacteroidota</taxon>
        <taxon>Cytophagia</taxon>
        <taxon>Cytophagales</taxon>
        <taxon>Spirosomataceae</taxon>
        <taxon>Runella</taxon>
    </lineage>
</organism>
<proteinExistence type="predicted"/>
<feature type="domain" description="PA14" evidence="4">
    <location>
        <begin position="255"/>
        <end position="417"/>
    </location>
</feature>
<dbReference type="InterPro" id="IPR052387">
    <property type="entry name" value="Fibrocystin"/>
</dbReference>
<keyword evidence="2" id="KW-1133">Transmembrane helix</keyword>
<dbReference type="InterPro" id="IPR037524">
    <property type="entry name" value="PA14/GLEYA"/>
</dbReference>
<evidence type="ECO:0000259" key="4">
    <source>
        <dbReference type="PROSITE" id="PS51820"/>
    </source>
</evidence>
<keyword evidence="6" id="KW-1185">Reference proteome</keyword>
<evidence type="ECO:0008006" key="7">
    <source>
        <dbReference type="Google" id="ProtNLM"/>
    </source>
</evidence>
<evidence type="ECO:0000256" key="1">
    <source>
        <dbReference type="ARBA" id="ARBA00022729"/>
    </source>
</evidence>
<dbReference type="PROSITE" id="PS50022">
    <property type="entry name" value="FA58C_3"/>
    <property type="match status" value="1"/>
</dbReference>
<dbReference type="OrthoDB" id="901313at2"/>
<dbReference type="Pfam" id="PF00754">
    <property type="entry name" value="F5_F8_type_C"/>
    <property type="match status" value="1"/>
</dbReference>
<keyword evidence="2" id="KW-0472">Membrane</keyword>
<sequence>MDLKEIRMVSVDMTIPMIKLSILPRYCIWMVVVWAGFFLNTNAQTCVGTPGQVKWSYWTGFNNSLPDSADLAALENFPSRPDGSQMLSSLKMPVNYTEYFAAMTRGYIYVNQTATYTFNLTGDDHALFYLSTDESLANKRKRAEVTSYTDVTEHNKTPGQTSKTIELVAGQNYYFEIYSFEGCCSDHTTLYWRKTANSDTTWRIIDFNNIKQYACEQSCPVRGTACNDGNAQTTNDQHDGFCNCVGVAPTTNPCVGERGLVEAYYFDNITGSYVEPDLVNAPKFPLLPDRKEKLKGISGPDFASYAKDNYGSLVQGYLTVPVSGMYEFNLTGDDQTMFFLSKNDSIQYKQYHQAMVIFGINETAHSTYTFQNTSPIYLQKGQFYYYEIRHKENGWRDHFNLYWKTPFHEFKTWKRVSDFYLYDYKCEISCVPNNTPCNDGNAFTKNDTYQNCECVGTPCTGPDCDDASAQYQKYDYCAPTQNITNTNETGWLSCVKATNPNPARSGQNHWIKYDLGNLYTLKGTRVWNYNVLNETTKGFKTVYIDYSTDGVVWTQLGGQYTWPNAPGAAQYAGFTGPDFNSLSARYVLITATENWGHATCAGFSKITFNAQQCQQSGTACDDGDPLTVYDKFDGNCGCKGIKLACLEDTIKTGRVALVSAPHKAQKAIFSEGQLPTSKNIGFTAGNSIVLLPGFQIDAGAVFSAKIEACLQSLFAQSQISQEGKSLATEFGAEPTDQPNIKRIIFRLNQPGQVKLLLKDKKGQTLATIIDDYYQNLGTQIKYLPTGRLSKGAYAIELTVNDAKINQQFLVE</sequence>
<dbReference type="PROSITE" id="PS51820">
    <property type="entry name" value="PA14"/>
    <property type="match status" value="2"/>
</dbReference>